<feature type="compositionally biased region" description="Polar residues" evidence="2">
    <location>
        <begin position="892"/>
        <end position="904"/>
    </location>
</feature>
<evidence type="ECO:0000313" key="5">
    <source>
        <dbReference type="Proteomes" id="UP001142055"/>
    </source>
</evidence>
<accession>A0A9Q0M833</accession>
<dbReference type="AlphaFoldDB" id="A0A9Q0M833"/>
<reference evidence="4" key="1">
    <citation type="submission" date="2022-12" db="EMBL/GenBank/DDBJ databases">
        <title>Genome assemblies of Blomia tropicalis.</title>
        <authorList>
            <person name="Cui Y."/>
        </authorList>
    </citation>
    <scope>NUCLEOTIDE SEQUENCE</scope>
    <source>
        <tissue evidence="4">Adult mites</tissue>
    </source>
</reference>
<feature type="compositionally biased region" description="Pro residues" evidence="2">
    <location>
        <begin position="915"/>
        <end position="927"/>
    </location>
</feature>
<feature type="region of interest" description="Disordered" evidence="2">
    <location>
        <begin position="867"/>
        <end position="928"/>
    </location>
</feature>
<proteinExistence type="predicted"/>
<comment type="caution">
    <text evidence="4">The sequence shown here is derived from an EMBL/GenBank/DDBJ whole genome shotgun (WGS) entry which is preliminary data.</text>
</comment>
<name>A0A9Q0M833_BLOTA</name>
<keyword evidence="1" id="KW-0862">Zinc</keyword>
<keyword evidence="1" id="KW-0863">Zinc-finger</keyword>
<evidence type="ECO:0000256" key="1">
    <source>
        <dbReference type="PROSITE-ProRule" id="PRU00042"/>
    </source>
</evidence>
<evidence type="ECO:0000313" key="4">
    <source>
        <dbReference type="EMBL" id="KAJ6220318.1"/>
    </source>
</evidence>
<evidence type="ECO:0000259" key="3">
    <source>
        <dbReference type="PROSITE" id="PS50157"/>
    </source>
</evidence>
<sequence>MDLLCGLLGNLCEYIGRKARKLYCVISTQETQDRNVKYQNNFDVEYGYSDEPSLPHIIEFQSGDYVPKVSTEKNLEYYVEVHVRRPFSKFIGGKVINKEQILELTSDVCKWENIDTNLRLLNNKSWIYVQMESIGIENQCVIMVNNVFNGLLHSFLRHYKEWLINMPKLEAIWNELHLFHPFIIEICYGNTNEENRKKEQEFLTHISNLLPAQLFELELKFMKIQNDIYNFIQKRIVQNENFEIYDDKKNDRKLCIQVYNSLGQKKNMIMILRRSKKDINGVKNKATLYSIITVYFTSIKFYNKKNHKKNLEKKDLEKKDLEVNEFNKVNHHKKNPKKNDLENSSCNALQKCVILGNNVYKGLLHSFLRHHNDWIRIIPELKIIWNQLTLFHSHIRKISNAKTKEERINNEKKFIDHIKSLRPIKLLKLEHKLMKIQIYIYQFIQKNIVYENFLVKEDEDNCQKICIKIRNLSGVPSNHMLMGKYIRVGPVAIGPLSLSNKPQQHVKPQLAKPQLTEPQLAKPQLAAQPEQKFSIAPGIPMYHQPYASPTQAQLQFNLTPQIGGSPFPATNIQFIYPHHHQSYTFPSTLTLTPQAVIESASAHPTTFQASNFHPTPFPQTPIETINPSSPETFSHSYPTIHPHHILSHPQLASSSQTMPVRNLGPTTIQQTQHNRTQDSPIAITTSRPVTSFSNNVIDHNPLNLLINAIDVKQGTSQIKMAENNVPLLTRTAVAAATSSSSKENSISTCSETDFEVDTMKTLQPTTCSSTISYKSQGSLQQSFICTNNRISTPSLQESPVEECERSCNLTMKSSVLKDLPINEFKPGEQPMNPDEECLPKKTEAKLMKTRSSQNDEGKNKLFREVMMGEPSTSSNLRVPTKAQAKEKAQARWKSNSQVDNSSSELEVDNQRKDPPSPPPPSTFPPPIRSSSLDMDLVCTIRKYHCIIRKCPKVQVHFTHNELARHVVEAHKTRLQYYCLVCEQSLQSCLEYADHIESPHELKCRVETCGQLFEDYNSLQQHMVWIHIASSFACRAPRCNHTEVDISKIRKHYLDCISSKDSKKKKLKRNVDENSKAIHAEKKAKAEVQKKEELEQRHLFRFGNDLRHSGQVKSYKGQL</sequence>
<keyword evidence="1" id="KW-0479">Metal-binding</keyword>
<organism evidence="4 5">
    <name type="scientific">Blomia tropicalis</name>
    <name type="common">Mite</name>
    <dbReference type="NCBI Taxonomy" id="40697"/>
    <lineage>
        <taxon>Eukaryota</taxon>
        <taxon>Metazoa</taxon>
        <taxon>Ecdysozoa</taxon>
        <taxon>Arthropoda</taxon>
        <taxon>Chelicerata</taxon>
        <taxon>Arachnida</taxon>
        <taxon>Acari</taxon>
        <taxon>Acariformes</taxon>
        <taxon>Sarcoptiformes</taxon>
        <taxon>Astigmata</taxon>
        <taxon>Glycyphagoidea</taxon>
        <taxon>Echimyopodidae</taxon>
        <taxon>Blomia</taxon>
    </lineage>
</organism>
<gene>
    <name evidence="4" type="ORF">RDWZM_006130</name>
</gene>
<dbReference type="GO" id="GO:0008270">
    <property type="term" value="F:zinc ion binding"/>
    <property type="evidence" value="ECO:0007669"/>
    <property type="project" value="UniProtKB-KW"/>
</dbReference>
<dbReference type="Proteomes" id="UP001142055">
    <property type="component" value="Chromosome 2"/>
</dbReference>
<dbReference type="PROSITE" id="PS50157">
    <property type="entry name" value="ZINC_FINGER_C2H2_2"/>
    <property type="match status" value="1"/>
</dbReference>
<dbReference type="InterPro" id="IPR013087">
    <property type="entry name" value="Znf_C2H2_type"/>
</dbReference>
<dbReference type="EMBL" id="JAPWDV010000002">
    <property type="protein sequence ID" value="KAJ6220318.1"/>
    <property type="molecule type" value="Genomic_DNA"/>
</dbReference>
<dbReference type="PROSITE" id="PS00028">
    <property type="entry name" value="ZINC_FINGER_C2H2_1"/>
    <property type="match status" value="1"/>
</dbReference>
<protein>
    <recommendedName>
        <fullName evidence="3">C2H2-type domain-containing protein</fullName>
    </recommendedName>
</protein>
<feature type="domain" description="C2H2-type" evidence="3">
    <location>
        <begin position="1001"/>
        <end position="1031"/>
    </location>
</feature>
<dbReference type="SMART" id="SM00355">
    <property type="entry name" value="ZnF_C2H2"/>
    <property type="match status" value="3"/>
</dbReference>
<keyword evidence="5" id="KW-1185">Reference proteome</keyword>
<evidence type="ECO:0000256" key="2">
    <source>
        <dbReference type="SAM" id="MobiDB-lite"/>
    </source>
</evidence>